<proteinExistence type="predicted"/>
<feature type="domain" description="NADP-dependent oxidoreductase" evidence="1">
    <location>
        <begin position="49"/>
        <end position="336"/>
    </location>
</feature>
<accession>A0A2M9BTU3</accession>
<name>A0A2M9BTU3_9MICO</name>
<dbReference type="PANTHER" id="PTHR43364:SF6">
    <property type="entry name" value="OXIDOREDUCTASE-RELATED"/>
    <property type="match status" value="1"/>
</dbReference>
<dbReference type="RefSeq" id="WP_100345120.1">
    <property type="nucleotide sequence ID" value="NZ_PGFB01000004.1"/>
</dbReference>
<dbReference type="InterPro" id="IPR036812">
    <property type="entry name" value="NAD(P)_OxRdtase_dom_sf"/>
</dbReference>
<dbReference type="Gene3D" id="3.20.20.100">
    <property type="entry name" value="NADP-dependent oxidoreductase domain"/>
    <property type="match status" value="1"/>
</dbReference>
<evidence type="ECO:0000259" key="1">
    <source>
        <dbReference type="Pfam" id="PF00248"/>
    </source>
</evidence>
<keyword evidence="3" id="KW-1185">Reference proteome</keyword>
<protein>
    <submittedName>
        <fullName evidence="2">Aryl-alcohol dehydrogenase-like predicted oxidoreductase</fullName>
    </submittedName>
</protein>
<organism evidence="2 3">
    <name type="scientific">Compostimonas suwonensis</name>
    <dbReference type="NCBI Taxonomy" id="1048394"/>
    <lineage>
        <taxon>Bacteria</taxon>
        <taxon>Bacillati</taxon>
        <taxon>Actinomycetota</taxon>
        <taxon>Actinomycetes</taxon>
        <taxon>Micrococcales</taxon>
        <taxon>Microbacteriaceae</taxon>
        <taxon>Compostimonas</taxon>
    </lineage>
</organism>
<dbReference type="AlphaFoldDB" id="A0A2M9BTU3"/>
<dbReference type="EMBL" id="PGFB01000004">
    <property type="protein sequence ID" value="PJJ61360.1"/>
    <property type="molecule type" value="Genomic_DNA"/>
</dbReference>
<dbReference type="InterPro" id="IPR023210">
    <property type="entry name" value="NADP_OxRdtase_dom"/>
</dbReference>
<evidence type="ECO:0000313" key="3">
    <source>
        <dbReference type="Proteomes" id="UP000230161"/>
    </source>
</evidence>
<dbReference type="Pfam" id="PF00248">
    <property type="entry name" value="Aldo_ket_red"/>
    <property type="match status" value="1"/>
</dbReference>
<dbReference type="SUPFAM" id="SSF51430">
    <property type="entry name" value="NAD(P)-linked oxidoreductase"/>
    <property type="match status" value="1"/>
</dbReference>
<gene>
    <name evidence="2" type="ORF">CLV54_2304</name>
</gene>
<dbReference type="OrthoDB" id="9768793at2"/>
<sequence length="338" mass="36218">MSQLAPVLAQHHVNAPQLVDSEDSRPGTTQPLAIVAPRRLGTDLTVYPLALGGSVFGWTADAAATTRILDRYRSHGGNFIDTADNYASGRSEALIGAWMEARGNRDAMVVATKVGRNLDNPGLRPKAIRRAVDASLERLRTDHIDVLYFHYDDQEVPLEDSLGAAGRLIESGKVRHLAASNFSAERLIEARVLAATGLPTFIALQTNYSLMHRREVESGLSLVASAQGMGILPYFALANGFLTGKYRSKADLTASTRGVRAGEYLGRRGSRVLSALDDIAAVHNTSVATIALAWILAKPAMVAPVASASRPEQVDALMAAAGIRLTRSQVIELDRVSA</sequence>
<dbReference type="InterPro" id="IPR050523">
    <property type="entry name" value="AKR_Detox_Biosynth"/>
</dbReference>
<reference evidence="2 3" key="1">
    <citation type="submission" date="2017-11" db="EMBL/GenBank/DDBJ databases">
        <title>Genomic Encyclopedia of Archaeal and Bacterial Type Strains, Phase II (KMG-II): From Individual Species to Whole Genera.</title>
        <authorList>
            <person name="Goeker M."/>
        </authorList>
    </citation>
    <scope>NUCLEOTIDE SEQUENCE [LARGE SCALE GENOMIC DNA]</scope>
    <source>
        <strain evidence="2 3">DSM 25625</strain>
    </source>
</reference>
<dbReference type="Proteomes" id="UP000230161">
    <property type="component" value="Unassembled WGS sequence"/>
</dbReference>
<comment type="caution">
    <text evidence="2">The sequence shown here is derived from an EMBL/GenBank/DDBJ whole genome shotgun (WGS) entry which is preliminary data.</text>
</comment>
<dbReference type="GO" id="GO:0005829">
    <property type="term" value="C:cytosol"/>
    <property type="evidence" value="ECO:0007669"/>
    <property type="project" value="TreeGrafter"/>
</dbReference>
<dbReference type="PANTHER" id="PTHR43364">
    <property type="entry name" value="NADH-SPECIFIC METHYLGLYOXAL REDUCTASE-RELATED"/>
    <property type="match status" value="1"/>
</dbReference>
<evidence type="ECO:0000313" key="2">
    <source>
        <dbReference type="EMBL" id="PJJ61360.1"/>
    </source>
</evidence>